<organism evidence="5 6">
    <name type="scientific">Actinoplanes sandaracinus</name>
    <dbReference type="NCBI Taxonomy" id="3045177"/>
    <lineage>
        <taxon>Bacteria</taxon>
        <taxon>Bacillati</taxon>
        <taxon>Actinomycetota</taxon>
        <taxon>Actinomycetes</taxon>
        <taxon>Micromonosporales</taxon>
        <taxon>Micromonosporaceae</taxon>
        <taxon>Actinoplanes</taxon>
    </lineage>
</organism>
<dbReference type="PROSITE" id="PS50043">
    <property type="entry name" value="HTH_LUXR_2"/>
    <property type="match status" value="1"/>
</dbReference>
<dbReference type="PRINTS" id="PR00038">
    <property type="entry name" value="HTHLUXR"/>
</dbReference>
<dbReference type="CDD" id="cd06170">
    <property type="entry name" value="LuxR_C_like"/>
    <property type="match status" value="1"/>
</dbReference>
<evidence type="ECO:0000313" key="5">
    <source>
        <dbReference type="EMBL" id="MDI6098916.1"/>
    </source>
</evidence>
<keyword evidence="3" id="KW-0804">Transcription</keyword>
<dbReference type="InterPro" id="IPR016032">
    <property type="entry name" value="Sig_transdc_resp-reg_C-effctor"/>
</dbReference>
<dbReference type="InterPro" id="IPR003593">
    <property type="entry name" value="AAA+_ATPase"/>
</dbReference>
<proteinExistence type="predicted"/>
<dbReference type="Gene3D" id="3.40.50.300">
    <property type="entry name" value="P-loop containing nucleotide triphosphate hydrolases"/>
    <property type="match status" value="1"/>
</dbReference>
<dbReference type="PANTHER" id="PTHR44688:SF16">
    <property type="entry name" value="DNA-BINDING TRANSCRIPTIONAL ACTIVATOR DEVR_DOSR"/>
    <property type="match status" value="1"/>
</dbReference>
<dbReference type="Proteomes" id="UP001241758">
    <property type="component" value="Unassembled WGS sequence"/>
</dbReference>
<dbReference type="SMART" id="SM00382">
    <property type="entry name" value="AAA"/>
    <property type="match status" value="1"/>
</dbReference>
<protein>
    <submittedName>
        <fullName evidence="5">LuxR C-terminal-related transcriptional regulator</fullName>
    </submittedName>
</protein>
<dbReference type="InterPro" id="IPR000792">
    <property type="entry name" value="Tscrpt_reg_LuxR_C"/>
</dbReference>
<dbReference type="RefSeq" id="WP_282758822.1">
    <property type="nucleotide sequence ID" value="NZ_JASCTH010000005.1"/>
</dbReference>
<reference evidence="5 6" key="1">
    <citation type="submission" date="2023-05" db="EMBL/GenBank/DDBJ databases">
        <title>Actinoplanes sp. NEAU-A12 genome sequencing.</title>
        <authorList>
            <person name="Wang Z.-S."/>
        </authorList>
    </citation>
    <scope>NUCLEOTIDE SEQUENCE [LARGE SCALE GENOMIC DNA]</scope>
    <source>
        <strain evidence="5 6">NEAU-A12</strain>
    </source>
</reference>
<keyword evidence="1" id="KW-0805">Transcription regulation</keyword>
<dbReference type="InterPro" id="IPR003959">
    <property type="entry name" value="ATPase_AAA_core"/>
</dbReference>
<evidence type="ECO:0000259" key="4">
    <source>
        <dbReference type="PROSITE" id="PS50043"/>
    </source>
</evidence>
<name>A0ABT6WGQ8_9ACTN</name>
<keyword evidence="6" id="KW-1185">Reference proteome</keyword>
<dbReference type="SMART" id="SM00421">
    <property type="entry name" value="HTH_LUXR"/>
    <property type="match status" value="1"/>
</dbReference>
<dbReference type="SUPFAM" id="SSF52540">
    <property type="entry name" value="P-loop containing nucleoside triphosphate hydrolases"/>
    <property type="match status" value="1"/>
</dbReference>
<accession>A0ABT6WGQ8</accession>
<sequence length="836" mass="88741">MPSAWPYLERHPVRDRVLDALRAPREPGVLLVGPYGCGKTYLLRALSEDLRQRGRLLHAAAVTEAAITHAAPVADVLLIDDIDRLDDRALGLLADAATTGERNLIATTRPLLYPDLALRARGLNLAVTPVPALTEAEIRTYCTSRLGGPIDDLSLAEIGDATAGLPLLVREVIDTMLAQDQLRTVHGVWRLDGAVRFSIWFGQAAAASLAPLSPGERDLLQLLAIIDGIPLPLAEALSLHDSLERLEQRGLLTVSTDDRAVLSPAAGWLAPAVQAGGTGTQRRRLADACLRALREPVDRTGLLDPLDTAKLRMTAGRPVDLDHAITAAGAALEHHAPRWAQQLLHPHATDPASSPLLADTLIRQACPRSAERMLGLSAASAGAESRGRLAAERLDVLILWLADVRTAQRVVMPPGCPGRPHRLDPAGLLVAACAENVSSLLPTLRKRSENTPLAKRDGQRVFLAHLYALLAGGQAQAALHAVTEIGDTFLGQFVPDLRLAVLLLFGRALLTVSRIPEALDVARRLAAEGRRLRHGPALAAGLALAGAAQLRGGALDDAGRSFRHALAALHGREAGWTQARALTGLALCQAWHSGAEPAGALDEVRAAAQALGSPDIDEMAGLTTAQILLIRGRIHPAGEQALRVAARAESLGRRATVAEALLVAGQAVPDLDVAQRLTRLADDCDYDLPQVHAGYLTALARRSGAALDACARGYQQRGLRLLAAAASAHAQAHLRTAGEQVTANSSARRLTSLISETGITVPMAWPAASPLVPLTVREQEVAALVARGLSSEKIAEMLRLSVRTVDNHLQHCYRKLGVSSRAQLTETLKGGPDRAD</sequence>
<evidence type="ECO:0000313" key="6">
    <source>
        <dbReference type="Proteomes" id="UP001241758"/>
    </source>
</evidence>
<evidence type="ECO:0000256" key="2">
    <source>
        <dbReference type="ARBA" id="ARBA00023125"/>
    </source>
</evidence>
<keyword evidence="2" id="KW-0238">DNA-binding</keyword>
<evidence type="ECO:0000256" key="1">
    <source>
        <dbReference type="ARBA" id="ARBA00023015"/>
    </source>
</evidence>
<evidence type="ECO:0000256" key="3">
    <source>
        <dbReference type="ARBA" id="ARBA00023163"/>
    </source>
</evidence>
<dbReference type="SUPFAM" id="SSF46894">
    <property type="entry name" value="C-terminal effector domain of the bipartite response regulators"/>
    <property type="match status" value="1"/>
</dbReference>
<dbReference type="InterPro" id="IPR036388">
    <property type="entry name" value="WH-like_DNA-bd_sf"/>
</dbReference>
<dbReference type="EMBL" id="JASCTH010000005">
    <property type="protein sequence ID" value="MDI6098916.1"/>
    <property type="molecule type" value="Genomic_DNA"/>
</dbReference>
<dbReference type="Pfam" id="PF00004">
    <property type="entry name" value="AAA"/>
    <property type="match status" value="1"/>
</dbReference>
<dbReference type="InterPro" id="IPR027417">
    <property type="entry name" value="P-loop_NTPase"/>
</dbReference>
<comment type="caution">
    <text evidence="5">The sequence shown here is derived from an EMBL/GenBank/DDBJ whole genome shotgun (WGS) entry which is preliminary data.</text>
</comment>
<feature type="domain" description="HTH luxR-type" evidence="4">
    <location>
        <begin position="767"/>
        <end position="832"/>
    </location>
</feature>
<dbReference type="PANTHER" id="PTHR44688">
    <property type="entry name" value="DNA-BINDING TRANSCRIPTIONAL ACTIVATOR DEVR_DOSR"/>
    <property type="match status" value="1"/>
</dbReference>
<gene>
    <name evidence="5" type="ORF">QLQ12_09920</name>
</gene>
<dbReference type="Gene3D" id="1.10.10.10">
    <property type="entry name" value="Winged helix-like DNA-binding domain superfamily/Winged helix DNA-binding domain"/>
    <property type="match status" value="1"/>
</dbReference>
<dbReference type="Pfam" id="PF00196">
    <property type="entry name" value="GerE"/>
    <property type="match status" value="1"/>
</dbReference>